<dbReference type="InterPro" id="IPR007712">
    <property type="entry name" value="RelE/ParE_toxin"/>
</dbReference>
<evidence type="ECO:0000313" key="4">
    <source>
        <dbReference type="Proteomes" id="UP000241912"/>
    </source>
</evidence>
<proteinExistence type="inferred from homology"/>
<name>A0A2P7NUS6_9PROT</name>
<dbReference type="Gene3D" id="3.30.2310.20">
    <property type="entry name" value="RelE-like"/>
    <property type="match status" value="1"/>
</dbReference>
<dbReference type="Pfam" id="PF05016">
    <property type="entry name" value="ParE_toxin"/>
    <property type="match status" value="1"/>
</dbReference>
<dbReference type="InterPro" id="IPR051803">
    <property type="entry name" value="TA_system_RelE-like_toxin"/>
</dbReference>
<evidence type="ECO:0000256" key="2">
    <source>
        <dbReference type="ARBA" id="ARBA00022649"/>
    </source>
</evidence>
<dbReference type="PANTHER" id="PTHR33755:SF9">
    <property type="entry name" value="TOXIN PARE1"/>
    <property type="match status" value="1"/>
</dbReference>
<dbReference type="PANTHER" id="PTHR33755">
    <property type="entry name" value="TOXIN PARE1-RELATED"/>
    <property type="match status" value="1"/>
</dbReference>
<dbReference type="OrthoDB" id="9798046at2"/>
<dbReference type="InterPro" id="IPR035093">
    <property type="entry name" value="RelE/ParE_toxin_dom_sf"/>
</dbReference>
<keyword evidence="4" id="KW-1185">Reference proteome</keyword>
<sequence>MPKIYQRAAARRDLVEYFVYLSENANLETAERFLAQTEASFNVLAKQPLIGAPLTLRDPTLTGIRKWRVKDFDNHLIFYLPHHDGISVVRVLHAARDWWSLLGIEA</sequence>
<comment type="caution">
    <text evidence="3">The sequence shown here is derived from an EMBL/GenBank/DDBJ whole genome shotgun (WGS) entry which is preliminary data.</text>
</comment>
<dbReference type="AlphaFoldDB" id="A0A2P7NUS6"/>
<comment type="similarity">
    <text evidence="1">Belongs to the RelE toxin family.</text>
</comment>
<accession>A0A2P7NUS6</accession>
<organism evidence="3 4">
    <name type="scientific">Nitrosomonas supralitoralis</name>
    <dbReference type="NCBI Taxonomy" id="2116706"/>
    <lineage>
        <taxon>Bacteria</taxon>
        <taxon>Pseudomonadati</taxon>
        <taxon>Pseudomonadota</taxon>
        <taxon>Betaproteobacteria</taxon>
        <taxon>Nitrosomonadales</taxon>
        <taxon>Nitrosomonadaceae</taxon>
        <taxon>Nitrosomonas</taxon>
    </lineage>
</organism>
<dbReference type="Proteomes" id="UP000241912">
    <property type="component" value="Unassembled WGS sequence"/>
</dbReference>
<dbReference type="RefSeq" id="WP_106706955.1">
    <property type="nucleotide sequence ID" value="NZ_PXXU01000024.1"/>
</dbReference>
<gene>
    <name evidence="3" type="ORF">C7H79_09015</name>
</gene>
<evidence type="ECO:0000256" key="1">
    <source>
        <dbReference type="ARBA" id="ARBA00006226"/>
    </source>
</evidence>
<protein>
    <submittedName>
        <fullName evidence="3">Type II toxin-antitoxin system RelE/ParE family toxin</fullName>
    </submittedName>
</protein>
<keyword evidence="2" id="KW-1277">Toxin-antitoxin system</keyword>
<evidence type="ECO:0000313" key="3">
    <source>
        <dbReference type="EMBL" id="PSJ17224.1"/>
    </source>
</evidence>
<dbReference type="EMBL" id="PXXU01000024">
    <property type="protein sequence ID" value="PSJ17224.1"/>
    <property type="molecule type" value="Genomic_DNA"/>
</dbReference>
<reference evidence="3 4" key="1">
    <citation type="submission" date="2018-03" db="EMBL/GenBank/DDBJ databases">
        <title>Draft genome of Nitrosomonas supralitoralis APG5.</title>
        <authorList>
            <person name="Urakawa H."/>
            <person name="Lopez J.V."/>
        </authorList>
    </citation>
    <scope>NUCLEOTIDE SEQUENCE [LARGE SCALE GENOMIC DNA]</scope>
    <source>
        <strain evidence="3 4">APG5</strain>
    </source>
</reference>